<dbReference type="PANTHER" id="PTHR37422">
    <property type="entry name" value="TEICHURONIC ACID BIOSYNTHESIS PROTEIN TUAE"/>
    <property type="match status" value="1"/>
</dbReference>
<feature type="transmembrane region" description="Helical" evidence="1">
    <location>
        <begin position="130"/>
        <end position="156"/>
    </location>
</feature>
<feature type="transmembrane region" description="Helical" evidence="1">
    <location>
        <begin position="76"/>
        <end position="97"/>
    </location>
</feature>
<feature type="transmembrane region" description="Helical" evidence="1">
    <location>
        <begin position="176"/>
        <end position="194"/>
    </location>
</feature>
<sequence>MIIIPILILFAIILAKLKKGIFAAFLVLVATKSIVDAFWNIRMGPLSFGSIGGLLIPILFYPTLLNRKNFPKSWRLNATFLFLALSLSFILALPVKLSATLELLILNLNIYMGFFLIPSLITNKKRLKQLLLAIIICGLFPIAVSLFQFQTGIIFYARETVGLTRYVGFYHDAFPVRFYGLMTLLAILMYFQFFKPQRFLKYFLYGVTFSALFSVYLVFSKAGVGITGLWIALIMFFSKSKVKQTIAIAVALIVVSVMFGDVIYGNIEQLFSKETGYQAGEIKDARYTLAGRGYVWQEYWDFWTNEQPLFFQIFGDGLTRPTHNEFLRLLLISGVVGVVIFVFFIIRMFNSVFKANREYKLFGLMLLTMFIVDCTGLMPGNYYFYNILVWGLIGLTTLNKSLE</sequence>
<name>A0A3D9HC58_9FLAO</name>
<feature type="transmembrane region" description="Helical" evidence="1">
    <location>
        <begin position="103"/>
        <end position="121"/>
    </location>
</feature>
<evidence type="ECO:0000313" key="3">
    <source>
        <dbReference type="Proteomes" id="UP000256980"/>
    </source>
</evidence>
<feature type="transmembrane region" description="Helical" evidence="1">
    <location>
        <begin position="326"/>
        <end position="349"/>
    </location>
</feature>
<protein>
    <recommendedName>
        <fullName evidence="4">O-antigen ligase-like membrane protein</fullName>
    </recommendedName>
</protein>
<dbReference type="AlphaFoldDB" id="A0A3D9HC58"/>
<dbReference type="Proteomes" id="UP000256980">
    <property type="component" value="Unassembled WGS sequence"/>
</dbReference>
<accession>A0A3D9HC58</accession>
<comment type="caution">
    <text evidence="2">The sequence shown here is derived from an EMBL/GenBank/DDBJ whole genome shotgun (WGS) entry which is preliminary data.</text>
</comment>
<reference evidence="2 3" key="1">
    <citation type="submission" date="2018-07" db="EMBL/GenBank/DDBJ databases">
        <title>Genomic Encyclopedia of Type Strains, Phase III (KMG-III): the genomes of soil and plant-associated and newly described type strains.</title>
        <authorList>
            <person name="Whitman W."/>
        </authorList>
    </citation>
    <scope>NUCLEOTIDE SEQUENCE [LARGE SCALE GENOMIC DNA]</scope>
    <source>
        <strain evidence="2 3">CECT 7946</strain>
    </source>
</reference>
<keyword evidence="3" id="KW-1185">Reference proteome</keyword>
<feature type="transmembrane region" description="Helical" evidence="1">
    <location>
        <begin position="222"/>
        <end position="238"/>
    </location>
</feature>
<evidence type="ECO:0000256" key="1">
    <source>
        <dbReference type="SAM" id="Phobius"/>
    </source>
</evidence>
<organism evidence="2 3">
    <name type="scientific">Winogradskyella eximia</name>
    <dbReference type="NCBI Taxonomy" id="262006"/>
    <lineage>
        <taxon>Bacteria</taxon>
        <taxon>Pseudomonadati</taxon>
        <taxon>Bacteroidota</taxon>
        <taxon>Flavobacteriia</taxon>
        <taxon>Flavobacteriales</taxon>
        <taxon>Flavobacteriaceae</taxon>
        <taxon>Winogradskyella</taxon>
    </lineage>
</organism>
<evidence type="ECO:0000313" key="2">
    <source>
        <dbReference type="EMBL" id="RED47073.1"/>
    </source>
</evidence>
<feature type="transmembrane region" description="Helical" evidence="1">
    <location>
        <begin position="47"/>
        <end position="64"/>
    </location>
</feature>
<gene>
    <name evidence="2" type="ORF">DFQ10_101854</name>
</gene>
<feature type="transmembrane region" description="Helical" evidence="1">
    <location>
        <begin position="245"/>
        <end position="267"/>
    </location>
</feature>
<dbReference type="PANTHER" id="PTHR37422:SF17">
    <property type="entry name" value="O-ANTIGEN LIGASE"/>
    <property type="match status" value="1"/>
</dbReference>
<dbReference type="InterPro" id="IPR051533">
    <property type="entry name" value="WaaL-like"/>
</dbReference>
<keyword evidence="1" id="KW-1133">Transmembrane helix</keyword>
<evidence type="ECO:0008006" key="4">
    <source>
        <dbReference type="Google" id="ProtNLM"/>
    </source>
</evidence>
<dbReference type="EMBL" id="QRDV01000001">
    <property type="protein sequence ID" value="RED47073.1"/>
    <property type="molecule type" value="Genomic_DNA"/>
</dbReference>
<proteinExistence type="predicted"/>
<feature type="transmembrane region" description="Helical" evidence="1">
    <location>
        <begin position="361"/>
        <end position="378"/>
    </location>
</feature>
<keyword evidence="1" id="KW-0472">Membrane</keyword>
<keyword evidence="1" id="KW-0812">Transmembrane</keyword>